<reference evidence="1 2" key="1">
    <citation type="submission" date="2024-09" db="EMBL/GenBank/DDBJ databases">
        <title>Floridaenema gen nov. (Aerosakkonemataceae, Aerosakkonematales ord. nov., Cyanobacteria) from benthic tropical and subtropical fresh waters, with the description of four new species.</title>
        <authorList>
            <person name="Moretto J.A."/>
            <person name="Berthold D.E."/>
            <person name="Lefler F.W."/>
            <person name="Huang I.-S."/>
            <person name="Laughinghouse H. IV."/>
        </authorList>
    </citation>
    <scope>NUCLEOTIDE SEQUENCE [LARGE SCALE GENOMIC DNA]</scope>
    <source>
        <strain evidence="1 2">BLCC-F154</strain>
    </source>
</reference>
<evidence type="ECO:0000313" key="2">
    <source>
        <dbReference type="Proteomes" id="UP001576776"/>
    </source>
</evidence>
<sequence length="79" mass="9221">MGSACAMLRDRRCSFDWMKKFINDVGYYLCAELQDLGIPTLWLNQKHYKPQSMVIPGNVVSAIDRSTDLFLMMKSWQQK</sequence>
<dbReference type="RefSeq" id="WP_413255230.1">
    <property type="nucleotide sequence ID" value="NZ_JBHFNS010000009.1"/>
</dbReference>
<gene>
    <name evidence="1" type="ORF">ACE1B6_00290</name>
</gene>
<comment type="caution">
    <text evidence="1">The sequence shown here is derived from an EMBL/GenBank/DDBJ whole genome shotgun (WGS) entry which is preliminary data.</text>
</comment>
<dbReference type="EMBL" id="JBHFNS010000009">
    <property type="protein sequence ID" value="MFB2933695.1"/>
    <property type="molecule type" value="Genomic_DNA"/>
</dbReference>
<evidence type="ECO:0000313" key="1">
    <source>
        <dbReference type="EMBL" id="MFB2933695.1"/>
    </source>
</evidence>
<organism evidence="1 2">
    <name type="scientific">Floridaenema fluviatile BLCC-F154</name>
    <dbReference type="NCBI Taxonomy" id="3153640"/>
    <lineage>
        <taxon>Bacteria</taxon>
        <taxon>Bacillati</taxon>
        <taxon>Cyanobacteriota</taxon>
        <taxon>Cyanophyceae</taxon>
        <taxon>Oscillatoriophycideae</taxon>
        <taxon>Aerosakkonematales</taxon>
        <taxon>Aerosakkonemataceae</taxon>
        <taxon>Floridanema</taxon>
        <taxon>Floridanema fluviatile</taxon>
    </lineage>
</organism>
<protein>
    <submittedName>
        <fullName evidence="1">Uncharacterized protein</fullName>
    </submittedName>
</protein>
<dbReference type="Proteomes" id="UP001576776">
    <property type="component" value="Unassembled WGS sequence"/>
</dbReference>
<keyword evidence="2" id="KW-1185">Reference proteome</keyword>
<accession>A0ABV4Y4F2</accession>
<name>A0ABV4Y4F2_9CYAN</name>
<proteinExistence type="predicted"/>